<proteinExistence type="predicted"/>
<accession>A0ABT4AQH2</accession>
<dbReference type="Pfam" id="PF13191">
    <property type="entry name" value="AAA_16"/>
    <property type="match status" value="1"/>
</dbReference>
<dbReference type="RefSeq" id="WP_267560235.1">
    <property type="nucleotide sequence ID" value="NZ_JAPNTZ010000001.1"/>
</dbReference>
<dbReference type="PANTHER" id="PTHR16305">
    <property type="entry name" value="TESTICULAR SOLUBLE ADENYLYL CYCLASE"/>
    <property type="match status" value="1"/>
</dbReference>
<name>A0ABT4AQH2_9ACTN</name>
<comment type="caution">
    <text evidence="4">The sequence shown here is derived from an EMBL/GenBank/DDBJ whole genome shotgun (WGS) entry which is preliminary data.</text>
</comment>
<evidence type="ECO:0000256" key="2">
    <source>
        <dbReference type="ARBA" id="ARBA00022840"/>
    </source>
</evidence>
<keyword evidence="1" id="KW-0547">Nucleotide-binding</keyword>
<feature type="domain" description="Orc1-like AAA ATPase" evidence="3">
    <location>
        <begin position="15"/>
        <end position="168"/>
    </location>
</feature>
<dbReference type="InterPro" id="IPR027417">
    <property type="entry name" value="P-loop_NTPase"/>
</dbReference>
<evidence type="ECO:0000259" key="3">
    <source>
        <dbReference type="Pfam" id="PF13191"/>
    </source>
</evidence>
<dbReference type="InterPro" id="IPR041664">
    <property type="entry name" value="AAA_16"/>
</dbReference>
<dbReference type="EMBL" id="JAPNTZ010000001">
    <property type="protein sequence ID" value="MCY1136492.1"/>
    <property type="molecule type" value="Genomic_DNA"/>
</dbReference>
<dbReference type="Proteomes" id="UP001151002">
    <property type="component" value="Unassembled WGS sequence"/>
</dbReference>
<protein>
    <submittedName>
        <fullName evidence="4">AAA family ATPase</fullName>
    </submittedName>
</protein>
<reference evidence="4" key="1">
    <citation type="submission" date="2022-11" db="EMBL/GenBank/DDBJ databases">
        <authorList>
            <person name="Somphong A."/>
            <person name="Phongsopitanun W."/>
        </authorList>
    </citation>
    <scope>NUCLEOTIDE SEQUENCE</scope>
    <source>
        <strain evidence="4">Pm04-4</strain>
    </source>
</reference>
<gene>
    <name evidence="4" type="ORF">OWR29_00675</name>
</gene>
<evidence type="ECO:0000313" key="4">
    <source>
        <dbReference type="EMBL" id="MCY1136492.1"/>
    </source>
</evidence>
<evidence type="ECO:0000256" key="1">
    <source>
        <dbReference type="ARBA" id="ARBA00022741"/>
    </source>
</evidence>
<sequence length="758" mass="80850">MSQLTSFFALPTPGPFVGRRRLLAALRAELARPSALVLLSGEPGVGKSRLVAESLEDSGRPVVVAHCDDLREPQPLGPLLDGLRVAHTTGTLPPMRTPDAEAGVLARLLPSLADRLPPAPAPLLDLDAERARLLRAAAALLAALAPMVLALEDLQMADPATLQLLDHLGAFAVPGLTILITVREGELPPGWHPGPALRRLRVPPLTRPEVRRLGSALLEGSDAGALAGHLYERTAGIPFLVEEVVRSLLTDGGAGADRPHPDRLADLAVPALLRDVLVARLQGLDEAAREILGAAAVLGQAADPWPLAAIVQAEEDTITAALQQARAAGLLHQREGRLWFRHTLARQVVHELLPPVTRRLLHLRTARLLEDQQPRPYARLAHHYREAGSQADHVRNAEAAAGLATARGDDGTAARFLLGAVESPDVPRRVRARLAVKLGRSAIESVAQASAIPVLRELIADRRLPPGARGELGLALGRMLRQQGEARAGYEEIERAVPYLRHHGTRARALAVLSAPDTVADRHLAEHQARWTEAAAAAARSGDPSAVLAVEIARLSLLLESGDPTAGHAVTAAAAGLAGHPRERARACLNWAQGALHVGDTTLAATMLATGSRLVDDADYERLRPVVELTSFGLDLAVDRRAGLEQRLLRFLARPYRLPLAMADARLYLARLRYRQGDVEVAEQGLREVIAEADRVGAAWPLIPARTALAELLLARGERAEGRAEAAAALALVDVKGLPAWGREAARLLSRTATAVTG</sequence>
<evidence type="ECO:0000313" key="5">
    <source>
        <dbReference type="Proteomes" id="UP001151002"/>
    </source>
</evidence>
<dbReference type="PANTHER" id="PTHR16305:SF35">
    <property type="entry name" value="TRANSCRIPTIONAL ACTIVATOR DOMAIN"/>
    <property type="match status" value="1"/>
</dbReference>
<keyword evidence="2" id="KW-0067">ATP-binding</keyword>
<dbReference type="SUPFAM" id="SSF52540">
    <property type="entry name" value="P-loop containing nucleoside triphosphate hydrolases"/>
    <property type="match status" value="1"/>
</dbReference>
<keyword evidence="5" id="KW-1185">Reference proteome</keyword>
<organism evidence="4 5">
    <name type="scientific">Paractinoplanes pyxinae</name>
    <dbReference type="NCBI Taxonomy" id="2997416"/>
    <lineage>
        <taxon>Bacteria</taxon>
        <taxon>Bacillati</taxon>
        <taxon>Actinomycetota</taxon>
        <taxon>Actinomycetes</taxon>
        <taxon>Micromonosporales</taxon>
        <taxon>Micromonosporaceae</taxon>
        <taxon>Paractinoplanes</taxon>
    </lineage>
</organism>